<protein>
    <submittedName>
        <fullName evidence="3">Uncharacterized protein</fullName>
    </submittedName>
</protein>
<feature type="chain" id="PRO_5031281711" evidence="1">
    <location>
        <begin position="25"/>
        <end position="143"/>
    </location>
</feature>
<keyword evidence="1" id="KW-0732">Signal</keyword>
<reference evidence="2 5" key="2">
    <citation type="submission" date="2021-01" db="EMBL/GenBank/DDBJ databases">
        <title>Whole genome shotgun sequence of Actinoplanes lobatus NBRC 12513.</title>
        <authorList>
            <person name="Komaki H."/>
            <person name="Tamura T."/>
        </authorList>
    </citation>
    <scope>NUCLEOTIDE SEQUENCE [LARGE SCALE GENOMIC DNA]</scope>
    <source>
        <strain evidence="2 5">NBRC 12513</strain>
    </source>
</reference>
<dbReference type="EMBL" id="BOMP01000209">
    <property type="protein sequence ID" value="GIE46420.1"/>
    <property type="molecule type" value="Genomic_DNA"/>
</dbReference>
<gene>
    <name evidence="2" type="ORF">Alo02nite_93180</name>
    <name evidence="3" type="ORF">BJ964_006496</name>
</gene>
<reference evidence="3 4" key="1">
    <citation type="submission" date="2020-08" db="EMBL/GenBank/DDBJ databases">
        <title>Sequencing the genomes of 1000 actinobacteria strains.</title>
        <authorList>
            <person name="Klenk H.-P."/>
        </authorList>
    </citation>
    <scope>NUCLEOTIDE SEQUENCE [LARGE SCALE GENOMIC DNA]</scope>
    <source>
        <strain evidence="3 4">DSM 43150</strain>
    </source>
</reference>
<evidence type="ECO:0000313" key="3">
    <source>
        <dbReference type="EMBL" id="MBB4752335.1"/>
    </source>
</evidence>
<feature type="signal peptide" evidence="1">
    <location>
        <begin position="1"/>
        <end position="24"/>
    </location>
</feature>
<comment type="caution">
    <text evidence="3">The sequence shown here is derived from an EMBL/GenBank/DDBJ whole genome shotgun (WGS) entry which is preliminary data.</text>
</comment>
<dbReference type="AlphaFoldDB" id="A0A7W7HKW4"/>
<name>A0A7W7HKW4_9ACTN</name>
<accession>A0A7W7HKW4</accession>
<evidence type="ECO:0000313" key="2">
    <source>
        <dbReference type="EMBL" id="GIE46420.1"/>
    </source>
</evidence>
<keyword evidence="5" id="KW-1185">Reference proteome</keyword>
<dbReference type="Proteomes" id="UP000631312">
    <property type="component" value="Unassembled WGS sequence"/>
</dbReference>
<evidence type="ECO:0000256" key="1">
    <source>
        <dbReference type="SAM" id="SignalP"/>
    </source>
</evidence>
<organism evidence="3 4">
    <name type="scientific">Actinoplanes lobatus</name>
    <dbReference type="NCBI Taxonomy" id="113568"/>
    <lineage>
        <taxon>Bacteria</taxon>
        <taxon>Bacillati</taxon>
        <taxon>Actinomycetota</taxon>
        <taxon>Actinomycetes</taxon>
        <taxon>Micromonosporales</taxon>
        <taxon>Micromonosporaceae</taxon>
        <taxon>Actinoplanes</taxon>
    </lineage>
</organism>
<dbReference type="RefSeq" id="WP_188124219.1">
    <property type="nucleotide sequence ID" value="NZ_BOMP01000209.1"/>
</dbReference>
<sequence>MNTLKIIGVAGLAVMLLGAQPAAAAPTEGAARAQAATAETPRADATRTVHAGTAQHALAGWLGSCYVSRYSTYAGGWCDGNGPDWTYQGTVRCGNNPGYINNGPTRWAGDRRGSYSSCPSGTSAARGGVDVFYQGSYQTSFLV</sequence>
<dbReference type="Proteomes" id="UP000590511">
    <property type="component" value="Unassembled WGS sequence"/>
</dbReference>
<evidence type="ECO:0000313" key="5">
    <source>
        <dbReference type="Proteomes" id="UP000631312"/>
    </source>
</evidence>
<proteinExistence type="predicted"/>
<dbReference type="EMBL" id="JACHNC010000001">
    <property type="protein sequence ID" value="MBB4752335.1"/>
    <property type="molecule type" value="Genomic_DNA"/>
</dbReference>
<evidence type="ECO:0000313" key="4">
    <source>
        <dbReference type="Proteomes" id="UP000590511"/>
    </source>
</evidence>